<dbReference type="Proteomes" id="UP000198287">
    <property type="component" value="Unassembled WGS sequence"/>
</dbReference>
<proteinExistence type="predicted"/>
<dbReference type="OrthoDB" id="409374at2759"/>
<feature type="domain" description="EGF-like" evidence="2">
    <location>
        <begin position="194"/>
        <end position="208"/>
    </location>
</feature>
<dbReference type="EMBL" id="LNIX01000042">
    <property type="protein sequence ID" value="OXA38900.1"/>
    <property type="molecule type" value="Genomic_DNA"/>
</dbReference>
<evidence type="ECO:0000313" key="3">
    <source>
        <dbReference type="EMBL" id="OXA38900.1"/>
    </source>
</evidence>
<dbReference type="PANTHER" id="PTHR39069:SF8">
    <property type="entry name" value="FI17111P1"/>
    <property type="match status" value="1"/>
</dbReference>
<name>A0A226D1G4_FOLCA</name>
<keyword evidence="1" id="KW-0732">Signal</keyword>
<organism evidence="3 4">
    <name type="scientific">Folsomia candida</name>
    <name type="common">Springtail</name>
    <dbReference type="NCBI Taxonomy" id="158441"/>
    <lineage>
        <taxon>Eukaryota</taxon>
        <taxon>Metazoa</taxon>
        <taxon>Ecdysozoa</taxon>
        <taxon>Arthropoda</taxon>
        <taxon>Hexapoda</taxon>
        <taxon>Collembola</taxon>
        <taxon>Entomobryomorpha</taxon>
        <taxon>Isotomoidea</taxon>
        <taxon>Isotomidae</taxon>
        <taxon>Proisotominae</taxon>
        <taxon>Folsomia</taxon>
    </lineage>
</organism>
<dbReference type="Pfam" id="PF01683">
    <property type="entry name" value="EB"/>
    <property type="match status" value="1"/>
</dbReference>
<dbReference type="PANTHER" id="PTHR39069">
    <property type="entry name" value="ECDYSONE-INDUCIBLE GENE E1, ISOFORM A"/>
    <property type="match status" value="1"/>
</dbReference>
<dbReference type="OMA" id="CHECTES"/>
<reference evidence="3 4" key="1">
    <citation type="submission" date="2015-12" db="EMBL/GenBank/DDBJ databases">
        <title>The genome of Folsomia candida.</title>
        <authorList>
            <person name="Faddeeva A."/>
            <person name="Derks M.F."/>
            <person name="Anvar Y."/>
            <person name="Smit S."/>
            <person name="Van Straalen N."/>
            <person name="Roelofs D."/>
        </authorList>
    </citation>
    <scope>NUCLEOTIDE SEQUENCE [LARGE SCALE GENOMIC DNA]</scope>
    <source>
        <strain evidence="3 4">VU population</strain>
        <tissue evidence="3">Whole body</tissue>
    </source>
</reference>
<comment type="caution">
    <text evidence="3">The sequence shown here is derived from an EMBL/GenBank/DDBJ whole genome shotgun (WGS) entry which is preliminary data.</text>
</comment>
<gene>
    <name evidence="3" type="ORF">Fcan01_26306</name>
</gene>
<evidence type="ECO:0000313" key="4">
    <source>
        <dbReference type="Proteomes" id="UP000198287"/>
    </source>
</evidence>
<feature type="chain" id="PRO_5013257177" description="EGF-like domain-containing protein" evidence="1">
    <location>
        <begin position="22"/>
        <end position="406"/>
    </location>
</feature>
<dbReference type="InterPro" id="IPR000742">
    <property type="entry name" value="EGF"/>
</dbReference>
<accession>A0A226D1G4</accession>
<evidence type="ECO:0000259" key="2">
    <source>
        <dbReference type="PROSITE" id="PS01186"/>
    </source>
</evidence>
<keyword evidence="4" id="KW-1185">Reference proteome</keyword>
<protein>
    <recommendedName>
        <fullName evidence="2">EGF-like domain-containing protein</fullName>
    </recommendedName>
</protein>
<feature type="signal peptide" evidence="1">
    <location>
        <begin position="1"/>
        <end position="21"/>
    </location>
</feature>
<dbReference type="PROSITE" id="PS01186">
    <property type="entry name" value="EGF_2"/>
    <property type="match status" value="1"/>
</dbReference>
<dbReference type="InterPro" id="IPR006149">
    <property type="entry name" value="EB_dom"/>
</dbReference>
<dbReference type="AlphaFoldDB" id="A0A226D1G4"/>
<evidence type="ECO:0000256" key="1">
    <source>
        <dbReference type="SAM" id="SignalP"/>
    </source>
</evidence>
<sequence length="406" mass="44168">MAIFLSLSFLLFICQNTEVEGMVRTYGQNCEDGGPCLGAHVSCLATGVCGCSSADDMIYDHSIRDCVANLGKVCGLDSECIEGALCIEGICKCEYGFYASPEGICVPKKAHKEFCSSDSECGISRKIGVGNSGVAHHRPLICLDGVCQCDRKVSIFSETRGFCVGLVDSQCWGGDCTAHAECRKTPLAAGRMTCQCETGFTKASQGLCGLAFDKNCGQTLTSPNTCSDLHFMCIDGKCTCKYPLHQVYDDKSKECLSLVSGPCTFPRNIQQNFSHIHHFQRCIKNAQCVDKGFYSECECKKRYQATQAGSCAPGFGEQCEPGSCDPDDVSQLYCRNGVCNCLDFLQVYDPLIKKCRGLVGTRCTEKSPFCTEFASCVIPNPNLPGKCLCDKYSREVGNRTCEYRPA</sequence>